<protein>
    <submittedName>
        <fullName evidence="10">Fibronectin type-III domain-containing protein</fullName>
    </submittedName>
</protein>
<sequence length="610" mass="70349">MVVLANFTTFTVLCLIEFRFGNLNQIDSETPEDILPPTDLRIEQLSSHILKRSGKFKFACQKLLCSDKVKPGRLCYTLKNINPDVNYKVKVASSYTGQNDWSEWSEPLHTKNESVPPPPTHLRIEELSSRTLKISFVPSSSTIGLIYYKVRHTLQTKSSYMEKNAYELECLEETDTERISYKVTDLEPNQEYEFQVASSYTGQNNWSEWSQPLHTVKKYSPPPTDLRADEILPDAFKFSFSPPSSPYGVLQHEYRLRLAGQPDYKIERVNCFDGAQAKRICFNMTNLKPNQDHKVLVACSQVKQGDWSAWSQPLHVKTTEENSTPPTDLKAEKILSQALHISFLPAFSPYEKLNYKIRHRVKNQLNYIYSEAYKLKCLDKVANARLCYSITNLQPEHDYEFQVAFFRAGKTKLSEWSEPLHIKTNKQGPPPQPPTGLKIEEILSNVLEISFLPPSLPNEALNYKVWQILPNKSDYTESKASKVNCSKSAFPWKKANPERLCYKITDLKPEQKYKFKVACSPTKEDNWSEWSEALDTKTKKAVMVKITVKVCYSSNNQQYMDFKLPEGYTEKELYAEIKNETGLDFQPCDVKKAKQKNNKHFFTLFEPACE</sequence>
<dbReference type="PANTHER" id="PTHR23037:SF35">
    <property type="entry name" value="FIBRONECTIN TYPE-III DOMAIN-CONTAINING PROTEIN"/>
    <property type="match status" value="1"/>
</dbReference>
<reference evidence="10" key="1">
    <citation type="submission" date="2022-11" db="UniProtKB">
        <authorList>
            <consortium name="WormBaseParasite"/>
        </authorList>
    </citation>
    <scope>IDENTIFICATION</scope>
</reference>
<dbReference type="WBParaSite" id="jg20447">
    <property type="protein sequence ID" value="jg20447"/>
    <property type="gene ID" value="jg20447"/>
</dbReference>
<keyword evidence="5" id="KW-1015">Disulfide bond</keyword>
<keyword evidence="6" id="KW-0675">Receptor</keyword>
<dbReference type="InterPro" id="IPR036116">
    <property type="entry name" value="FN3_sf"/>
</dbReference>
<keyword evidence="3" id="KW-1133">Transmembrane helix</keyword>
<proteinExistence type="predicted"/>
<evidence type="ECO:0000313" key="10">
    <source>
        <dbReference type="WBParaSite" id="jg20447"/>
    </source>
</evidence>
<dbReference type="SUPFAM" id="SSF49265">
    <property type="entry name" value="Fibronectin type III"/>
    <property type="match status" value="3"/>
</dbReference>
<accession>A0A915DKX0</accession>
<evidence type="ECO:0000256" key="3">
    <source>
        <dbReference type="ARBA" id="ARBA00022989"/>
    </source>
</evidence>
<evidence type="ECO:0000256" key="1">
    <source>
        <dbReference type="ARBA" id="ARBA00004479"/>
    </source>
</evidence>
<dbReference type="GO" id="GO:0004896">
    <property type="term" value="F:cytokine receptor activity"/>
    <property type="evidence" value="ECO:0007669"/>
    <property type="project" value="TreeGrafter"/>
</dbReference>
<dbReference type="PANTHER" id="PTHR23037">
    <property type="entry name" value="CYTOKINE RECEPTOR"/>
    <property type="match status" value="1"/>
</dbReference>
<evidence type="ECO:0000256" key="4">
    <source>
        <dbReference type="ARBA" id="ARBA00023136"/>
    </source>
</evidence>
<name>A0A915DKX0_9BILA</name>
<comment type="subcellular location">
    <subcellularLocation>
        <location evidence="1">Membrane</location>
        <topology evidence="1">Single-pass type I membrane protein</topology>
    </subcellularLocation>
</comment>
<dbReference type="Proteomes" id="UP000887574">
    <property type="component" value="Unplaced"/>
</dbReference>
<dbReference type="GO" id="GO:0009897">
    <property type="term" value="C:external side of plasma membrane"/>
    <property type="evidence" value="ECO:0007669"/>
    <property type="project" value="TreeGrafter"/>
</dbReference>
<dbReference type="SMART" id="SM00060">
    <property type="entry name" value="FN3"/>
    <property type="match status" value="4"/>
</dbReference>
<evidence type="ECO:0000256" key="6">
    <source>
        <dbReference type="ARBA" id="ARBA00023170"/>
    </source>
</evidence>
<keyword evidence="9" id="KW-1185">Reference proteome</keyword>
<keyword evidence="4" id="KW-0472">Membrane</keyword>
<dbReference type="AlphaFoldDB" id="A0A915DKX0"/>
<dbReference type="Gene3D" id="2.60.40.10">
    <property type="entry name" value="Immunoglobulins"/>
    <property type="match status" value="5"/>
</dbReference>
<evidence type="ECO:0000313" key="9">
    <source>
        <dbReference type="Proteomes" id="UP000887574"/>
    </source>
</evidence>
<feature type="domain" description="Fibronectin type-III" evidence="8">
    <location>
        <begin position="118"/>
        <end position="223"/>
    </location>
</feature>
<feature type="domain" description="Fibronectin type-III" evidence="8">
    <location>
        <begin position="325"/>
        <end position="427"/>
    </location>
</feature>
<evidence type="ECO:0000256" key="7">
    <source>
        <dbReference type="ARBA" id="ARBA00023180"/>
    </source>
</evidence>
<evidence type="ECO:0000256" key="2">
    <source>
        <dbReference type="ARBA" id="ARBA00022692"/>
    </source>
</evidence>
<dbReference type="PROSITE" id="PS50853">
    <property type="entry name" value="FN3"/>
    <property type="match status" value="3"/>
</dbReference>
<dbReference type="InterPro" id="IPR013783">
    <property type="entry name" value="Ig-like_fold"/>
</dbReference>
<evidence type="ECO:0000259" key="8">
    <source>
        <dbReference type="PROSITE" id="PS50853"/>
    </source>
</evidence>
<evidence type="ECO:0000256" key="5">
    <source>
        <dbReference type="ARBA" id="ARBA00023157"/>
    </source>
</evidence>
<keyword evidence="2" id="KW-0812">Transmembrane</keyword>
<feature type="domain" description="Fibronectin type-III" evidence="8">
    <location>
        <begin position="433"/>
        <end position="541"/>
    </location>
</feature>
<dbReference type="CDD" id="cd00063">
    <property type="entry name" value="FN3"/>
    <property type="match status" value="4"/>
</dbReference>
<keyword evidence="7" id="KW-0325">Glycoprotein</keyword>
<dbReference type="Pfam" id="PF00041">
    <property type="entry name" value="fn3"/>
    <property type="match status" value="3"/>
</dbReference>
<organism evidence="9 10">
    <name type="scientific">Ditylenchus dipsaci</name>
    <dbReference type="NCBI Taxonomy" id="166011"/>
    <lineage>
        <taxon>Eukaryota</taxon>
        <taxon>Metazoa</taxon>
        <taxon>Ecdysozoa</taxon>
        <taxon>Nematoda</taxon>
        <taxon>Chromadorea</taxon>
        <taxon>Rhabditida</taxon>
        <taxon>Tylenchina</taxon>
        <taxon>Tylenchomorpha</taxon>
        <taxon>Sphaerularioidea</taxon>
        <taxon>Anguinidae</taxon>
        <taxon>Anguininae</taxon>
        <taxon>Ditylenchus</taxon>
    </lineage>
</organism>
<dbReference type="InterPro" id="IPR003961">
    <property type="entry name" value="FN3_dom"/>
</dbReference>